<dbReference type="InterPro" id="IPR036396">
    <property type="entry name" value="Cyt_P450_sf"/>
</dbReference>
<comment type="cofactor">
    <cofactor evidence="1 8">
        <name>heme</name>
        <dbReference type="ChEBI" id="CHEBI:30413"/>
    </cofactor>
</comment>
<evidence type="ECO:0000256" key="1">
    <source>
        <dbReference type="ARBA" id="ARBA00001971"/>
    </source>
</evidence>
<dbReference type="GO" id="GO:0005506">
    <property type="term" value="F:iron ion binding"/>
    <property type="evidence" value="ECO:0007669"/>
    <property type="project" value="InterPro"/>
</dbReference>
<dbReference type="PRINTS" id="PR00463">
    <property type="entry name" value="EP450I"/>
</dbReference>
<feature type="binding site" description="axial binding residue" evidence="8">
    <location>
        <position position="267"/>
    </location>
    <ligand>
        <name>heme</name>
        <dbReference type="ChEBI" id="CHEBI:30413"/>
    </ligand>
    <ligandPart>
        <name>Fe</name>
        <dbReference type="ChEBI" id="CHEBI:18248"/>
    </ligandPart>
</feature>
<protein>
    <submittedName>
        <fullName evidence="9">Uncharacterized protein</fullName>
    </submittedName>
</protein>
<dbReference type="Pfam" id="PF00067">
    <property type="entry name" value="p450"/>
    <property type="match status" value="1"/>
</dbReference>
<dbReference type="Gene3D" id="1.10.630.10">
    <property type="entry name" value="Cytochrome P450"/>
    <property type="match status" value="1"/>
</dbReference>
<dbReference type="OrthoDB" id="1055148at2759"/>
<evidence type="ECO:0000256" key="6">
    <source>
        <dbReference type="ARBA" id="ARBA00023004"/>
    </source>
</evidence>
<evidence type="ECO:0000313" key="9">
    <source>
        <dbReference type="EMBL" id="CAD6269749.1"/>
    </source>
</evidence>
<dbReference type="SUPFAM" id="SSF48264">
    <property type="entry name" value="Cytochrome P450"/>
    <property type="match status" value="1"/>
</dbReference>
<dbReference type="FunFam" id="1.10.630.10:FF:000126">
    <property type="entry name" value="Predicted protein"/>
    <property type="match status" value="1"/>
</dbReference>
<dbReference type="InterPro" id="IPR002401">
    <property type="entry name" value="Cyt_P450_E_grp-I"/>
</dbReference>
<evidence type="ECO:0000256" key="2">
    <source>
        <dbReference type="ARBA" id="ARBA00010617"/>
    </source>
</evidence>
<dbReference type="PANTHER" id="PTHR47944:SF14">
    <property type="entry name" value="CYTOCHROME P450"/>
    <property type="match status" value="1"/>
</dbReference>
<proteinExistence type="inferred from homology"/>
<evidence type="ECO:0000256" key="3">
    <source>
        <dbReference type="ARBA" id="ARBA00022617"/>
    </source>
</evidence>
<dbReference type="GO" id="GO:0016705">
    <property type="term" value="F:oxidoreductase activity, acting on paired donors, with incorporation or reduction of molecular oxygen"/>
    <property type="evidence" value="ECO:0007669"/>
    <property type="project" value="InterPro"/>
</dbReference>
<comment type="similarity">
    <text evidence="2">Belongs to the cytochrome P450 family.</text>
</comment>
<dbReference type="Proteomes" id="UP000604825">
    <property type="component" value="Unassembled WGS sequence"/>
</dbReference>
<dbReference type="InterPro" id="IPR001128">
    <property type="entry name" value="Cyt_P450"/>
</dbReference>
<comment type="caution">
    <text evidence="9">The sequence shown here is derived from an EMBL/GenBank/DDBJ whole genome shotgun (WGS) entry which is preliminary data.</text>
</comment>
<evidence type="ECO:0000256" key="7">
    <source>
        <dbReference type="ARBA" id="ARBA00023033"/>
    </source>
</evidence>
<name>A0A811RHD2_9POAL</name>
<evidence type="ECO:0000256" key="4">
    <source>
        <dbReference type="ARBA" id="ARBA00022723"/>
    </source>
</evidence>
<keyword evidence="3 8" id="KW-0349">Heme</keyword>
<accession>A0A811RHD2</accession>
<evidence type="ECO:0000256" key="8">
    <source>
        <dbReference type="PIRSR" id="PIRSR602401-1"/>
    </source>
</evidence>
<gene>
    <name evidence="9" type="ORF">NCGR_LOCUS53051</name>
</gene>
<dbReference type="PANTHER" id="PTHR47944">
    <property type="entry name" value="CYTOCHROME P450 98A9"/>
    <property type="match status" value="1"/>
</dbReference>
<evidence type="ECO:0000256" key="5">
    <source>
        <dbReference type="ARBA" id="ARBA00023002"/>
    </source>
</evidence>
<keyword evidence="6 8" id="KW-0408">Iron</keyword>
<keyword evidence="5" id="KW-0560">Oxidoreductase</keyword>
<dbReference type="EMBL" id="CAJGYO010000015">
    <property type="protein sequence ID" value="CAD6269749.1"/>
    <property type="molecule type" value="Genomic_DNA"/>
</dbReference>
<dbReference type="GO" id="GO:0004497">
    <property type="term" value="F:monooxygenase activity"/>
    <property type="evidence" value="ECO:0007669"/>
    <property type="project" value="UniProtKB-KW"/>
</dbReference>
<evidence type="ECO:0000313" key="10">
    <source>
        <dbReference type="Proteomes" id="UP000604825"/>
    </source>
</evidence>
<dbReference type="CDD" id="cd20618">
    <property type="entry name" value="CYP71_clan"/>
    <property type="match status" value="1"/>
</dbReference>
<dbReference type="PRINTS" id="PR00385">
    <property type="entry name" value="P450"/>
</dbReference>
<keyword evidence="10" id="KW-1185">Reference proteome</keyword>
<reference evidence="9" key="1">
    <citation type="submission" date="2020-10" db="EMBL/GenBank/DDBJ databases">
        <authorList>
            <person name="Han B."/>
            <person name="Lu T."/>
            <person name="Zhao Q."/>
            <person name="Huang X."/>
            <person name="Zhao Y."/>
        </authorList>
    </citation>
    <scope>NUCLEOTIDE SEQUENCE</scope>
</reference>
<dbReference type="GO" id="GO:0020037">
    <property type="term" value="F:heme binding"/>
    <property type="evidence" value="ECO:0007669"/>
    <property type="project" value="InterPro"/>
</dbReference>
<keyword evidence="4 8" id="KW-0479">Metal-binding</keyword>
<sequence length="334" mass="37336">MRNILRMAVGDKWLGIYTSEEGEAFRRTLDEAFAVTSGLRNNIGEWVPWLGRLDVQSFTRRMMRVHEKLDRFSSQILDEHETDRRRCARDGGGEFTATRLEEEMEARLTRGGAKAFILDIIAGGTETGATTMEWAMAELLRRPDAIAATTAELGRVVGRGRWVTERDLPALPYLDAVLKETMRLHPVAPLLAPRHAREDRVVAGYDIPTGTRVLVNAWAVARDPASWPDAPEAFRPERFLAGDAAEDVDVRGAHFELLPFDVGRRMCPAYNLAMKEMAAALANLLHGFTWRLPDGVAPEDVSMEEFFGLAMSRKVPLVAIAEPRLPEHLYAGVD</sequence>
<dbReference type="AlphaFoldDB" id="A0A811RHD2"/>
<keyword evidence="7" id="KW-0503">Monooxygenase</keyword>
<organism evidence="9 10">
    <name type="scientific">Miscanthus lutarioriparius</name>
    <dbReference type="NCBI Taxonomy" id="422564"/>
    <lineage>
        <taxon>Eukaryota</taxon>
        <taxon>Viridiplantae</taxon>
        <taxon>Streptophyta</taxon>
        <taxon>Embryophyta</taxon>
        <taxon>Tracheophyta</taxon>
        <taxon>Spermatophyta</taxon>
        <taxon>Magnoliopsida</taxon>
        <taxon>Liliopsida</taxon>
        <taxon>Poales</taxon>
        <taxon>Poaceae</taxon>
        <taxon>PACMAD clade</taxon>
        <taxon>Panicoideae</taxon>
        <taxon>Andropogonodae</taxon>
        <taxon>Andropogoneae</taxon>
        <taxon>Saccharinae</taxon>
        <taxon>Miscanthus</taxon>
    </lineage>
</organism>